<keyword evidence="2 4" id="KW-0067">ATP-binding</keyword>
<dbReference type="InterPro" id="IPR003439">
    <property type="entry name" value="ABC_transporter-like_ATP-bd"/>
</dbReference>
<comment type="caution">
    <text evidence="4">The sequence shown here is derived from an EMBL/GenBank/DDBJ whole genome shotgun (WGS) entry which is preliminary data.</text>
</comment>
<reference evidence="4 5" key="1">
    <citation type="submission" date="2024-09" db="EMBL/GenBank/DDBJ databases">
        <title>Laminarin stimulates single cell rates of sulfate reduction while oxygen inhibits transcriptomic activity in coastal marine sediment.</title>
        <authorList>
            <person name="Lindsay M."/>
            <person name="Orcutt B."/>
            <person name="Emerson D."/>
            <person name="Stepanauskas R."/>
            <person name="D'Angelo T."/>
        </authorList>
    </citation>
    <scope>NUCLEOTIDE SEQUENCE [LARGE SCALE GENOMIC DNA]</scope>
    <source>
        <strain evidence="4">SAG AM-311-K15</strain>
    </source>
</reference>
<sequence>MITLREVYHIIINKVKKVGLTPDLLSLEMSLARGKIYGLIGVNGSGKTTTLKMILGLLAPTRGSISVFGYNPLEFPPILKNKIGYVAERHPLYPEMTISQIGDYQSNFFSNWSQETFETLAYFFDLKLDNIIGKISNGERAQVYLALVIAQQPELLIMDDPTLDFSSILTYY</sequence>
<evidence type="ECO:0000313" key="4">
    <source>
        <dbReference type="EMBL" id="MFC1852691.1"/>
    </source>
</evidence>
<name>A0ABV6Z2W3_UNCC1</name>
<dbReference type="Proteomes" id="UP001594351">
    <property type="component" value="Unassembled WGS sequence"/>
</dbReference>
<evidence type="ECO:0000256" key="2">
    <source>
        <dbReference type="ARBA" id="ARBA00022840"/>
    </source>
</evidence>
<gene>
    <name evidence="4" type="ORF">ACFL27_21030</name>
</gene>
<keyword evidence="1" id="KW-0547">Nucleotide-binding</keyword>
<dbReference type="PANTHER" id="PTHR43158">
    <property type="entry name" value="SKFA PEPTIDE EXPORT ATP-BINDING PROTEIN SKFE"/>
    <property type="match status" value="1"/>
</dbReference>
<evidence type="ECO:0000313" key="5">
    <source>
        <dbReference type="Proteomes" id="UP001594351"/>
    </source>
</evidence>
<evidence type="ECO:0000259" key="3">
    <source>
        <dbReference type="Pfam" id="PF00005"/>
    </source>
</evidence>
<proteinExistence type="predicted"/>
<dbReference type="SUPFAM" id="SSF52540">
    <property type="entry name" value="P-loop containing nucleoside triphosphate hydrolases"/>
    <property type="match status" value="1"/>
</dbReference>
<organism evidence="4 5">
    <name type="scientific">candidate division CSSED10-310 bacterium</name>
    <dbReference type="NCBI Taxonomy" id="2855610"/>
    <lineage>
        <taxon>Bacteria</taxon>
        <taxon>Bacteria division CSSED10-310</taxon>
    </lineage>
</organism>
<feature type="domain" description="ABC transporter" evidence="3">
    <location>
        <begin position="26"/>
        <end position="162"/>
    </location>
</feature>
<dbReference type="Gene3D" id="3.40.50.300">
    <property type="entry name" value="P-loop containing nucleotide triphosphate hydrolases"/>
    <property type="match status" value="1"/>
</dbReference>
<dbReference type="Pfam" id="PF00005">
    <property type="entry name" value="ABC_tran"/>
    <property type="match status" value="1"/>
</dbReference>
<protein>
    <submittedName>
        <fullName evidence="4">ATP-binding cassette domain-containing protein</fullName>
    </submittedName>
</protein>
<accession>A0ABV6Z2W3</accession>
<keyword evidence="5" id="KW-1185">Reference proteome</keyword>
<dbReference type="InterPro" id="IPR027417">
    <property type="entry name" value="P-loop_NTPase"/>
</dbReference>
<evidence type="ECO:0000256" key="1">
    <source>
        <dbReference type="ARBA" id="ARBA00022741"/>
    </source>
</evidence>
<dbReference type="GO" id="GO:0005524">
    <property type="term" value="F:ATP binding"/>
    <property type="evidence" value="ECO:0007669"/>
    <property type="project" value="UniProtKB-KW"/>
</dbReference>
<dbReference type="EMBL" id="JBHPBY010000350">
    <property type="protein sequence ID" value="MFC1852691.1"/>
    <property type="molecule type" value="Genomic_DNA"/>
</dbReference>
<dbReference type="PANTHER" id="PTHR43158:SF2">
    <property type="entry name" value="SKFA PEPTIDE EXPORT ATP-BINDING PROTEIN SKFE"/>
    <property type="match status" value="1"/>
</dbReference>